<name>A0ABT8KG85_9MICO</name>
<organism evidence="3 4">
    <name type="scientific">Leifsonia williamsii</name>
    <dbReference type="NCBI Taxonomy" id="3035919"/>
    <lineage>
        <taxon>Bacteria</taxon>
        <taxon>Bacillati</taxon>
        <taxon>Actinomycetota</taxon>
        <taxon>Actinomycetes</taxon>
        <taxon>Micrococcales</taxon>
        <taxon>Microbacteriaceae</taxon>
        <taxon>Leifsonia</taxon>
    </lineage>
</organism>
<dbReference type="EMBL" id="JAROCF010000001">
    <property type="protein sequence ID" value="MDN4615796.1"/>
    <property type="molecule type" value="Genomic_DNA"/>
</dbReference>
<protein>
    <submittedName>
        <fullName evidence="3">Rho termination factor N-terminal domain-containing protein</fullName>
    </submittedName>
</protein>
<accession>A0ABT8KG85</accession>
<reference evidence="3" key="1">
    <citation type="submission" date="2023-06" db="EMBL/GenBank/DDBJ databases">
        <title>MT1 and MT2 Draft Genomes of Novel Species.</title>
        <authorList>
            <person name="Venkateswaran K."/>
        </authorList>
    </citation>
    <scope>NUCLEOTIDE SEQUENCE</scope>
    <source>
        <strain evidence="3">F6_8S_P_1B</strain>
    </source>
</reference>
<keyword evidence="4" id="KW-1185">Reference proteome</keyword>
<evidence type="ECO:0000313" key="4">
    <source>
        <dbReference type="Proteomes" id="UP001174208"/>
    </source>
</evidence>
<sequence>MAKQKKQDKLEKAAKKAYKRAVKAVDAAVEAAEAVDKKARKKAQKLRARLADAAGPRTTAGTRPAEQSAPDEPTSASAIDLTPPLPNVEDPTADTAAEFAGSTATAEPHDPALDRMTAQALRDVARARGLANVSRLSKAQLIERLSE</sequence>
<comment type="caution">
    <text evidence="3">The sequence shown here is derived from an EMBL/GenBank/DDBJ whole genome shotgun (WGS) entry which is preliminary data.</text>
</comment>
<evidence type="ECO:0000259" key="2">
    <source>
        <dbReference type="Pfam" id="PF07498"/>
    </source>
</evidence>
<dbReference type="RefSeq" id="WP_301212402.1">
    <property type="nucleotide sequence ID" value="NZ_JAROCF010000001.1"/>
</dbReference>
<feature type="domain" description="Rho termination factor-like N-terminal" evidence="2">
    <location>
        <begin position="113"/>
        <end position="144"/>
    </location>
</feature>
<evidence type="ECO:0000256" key="1">
    <source>
        <dbReference type="SAM" id="MobiDB-lite"/>
    </source>
</evidence>
<evidence type="ECO:0000313" key="3">
    <source>
        <dbReference type="EMBL" id="MDN4615796.1"/>
    </source>
</evidence>
<feature type="region of interest" description="Disordered" evidence="1">
    <location>
        <begin position="35"/>
        <end position="112"/>
    </location>
</feature>
<dbReference type="Pfam" id="PF07498">
    <property type="entry name" value="Rho_N"/>
    <property type="match status" value="1"/>
</dbReference>
<feature type="compositionally biased region" description="Basic residues" evidence="1">
    <location>
        <begin position="38"/>
        <end position="48"/>
    </location>
</feature>
<gene>
    <name evidence="3" type="ORF">P5G50_15190</name>
</gene>
<proteinExistence type="predicted"/>
<dbReference type="Proteomes" id="UP001174208">
    <property type="component" value="Unassembled WGS sequence"/>
</dbReference>
<dbReference type="InterPro" id="IPR011112">
    <property type="entry name" value="Rho-like_N"/>
</dbReference>